<dbReference type="EMBL" id="CP007448">
    <property type="protein sequence ID" value="AHM72104.2"/>
    <property type="molecule type" value="Genomic_DNA"/>
</dbReference>
<reference evidence="1 2" key="1">
    <citation type="submission" date="2017-11" db="EMBL/GenBank/DDBJ databases">
        <title>The complete genome sequence and comparative genome analysis of Yersinia enterocolitica strain LC20.</title>
        <authorList>
            <person name="Shi G."/>
            <person name="Su M."/>
            <person name="Liang J."/>
            <person name="Gu W."/>
            <person name="Xiao Y."/>
            <person name="Zhang Z."/>
            <person name="Qiu H."/>
            <person name="Duan R."/>
            <person name="Zhang Z."/>
            <person name="Li Y."/>
            <person name="Zhang X."/>
            <person name="Ling Y."/>
            <person name="Song L."/>
            <person name="Chen M."/>
            <person name="Zhao Y."/>
            <person name="Wu J."/>
            <person name="Jing H."/>
            <person name="Xiao J."/>
            <person name="Wang X."/>
        </authorList>
    </citation>
    <scope>NUCLEOTIDE SEQUENCE [LARGE SCALE GENOMIC DNA]</scope>
    <source>
        <strain evidence="1 2">LC20</strain>
    </source>
</reference>
<sequence>MMNKTKAALQGRQCNYKKLKPSQITTLIDQVNNLGRVKGCSEVSNGYKLTAPLAQLIRDARISAHTVLVIPSAILRPLILLAFSQSKSFSTWWVYPNLDRPQPIDISDFPQCGESTPMADTLSRKSSLAAHSSGASLAFLRWRRLISPLAAVTRNPAVLSPSTFSCSIFSITSCGIRTVVICDFAFFAPVAITGSPYIRCMSVYAEIIIKKGLKCISLMCSVKNIGEIHLEMARPGSVGALTRPLTTNDRMSIEVAMLNHTPTRFKFLFLAVCRSDLNAKPHRESVTANSEQDARRSLAGQFVLSFAGRLPEVSHG</sequence>
<evidence type="ECO:0008006" key="3">
    <source>
        <dbReference type="Google" id="ProtNLM"/>
    </source>
</evidence>
<dbReference type="NCBIfam" id="NF033153">
    <property type="entry name" value="phage_ICD_like"/>
    <property type="match status" value="1"/>
</dbReference>
<evidence type="ECO:0000313" key="2">
    <source>
        <dbReference type="Proteomes" id="UP000230961"/>
    </source>
</evidence>
<dbReference type="KEGG" id="yel:LC20_00848"/>
<dbReference type="Proteomes" id="UP000230961">
    <property type="component" value="Chromosome"/>
</dbReference>
<protein>
    <recommendedName>
        <fullName evidence="3">Host cell division inhibitor Icd-like protein</fullName>
    </recommendedName>
</protein>
<proteinExistence type="predicted"/>
<gene>
    <name evidence="1" type="ORF">LC20_00848</name>
</gene>
<organism evidence="1 2">
    <name type="scientific">Yersinia enterocolitica LC20</name>
    <dbReference type="NCBI Taxonomy" id="1443113"/>
    <lineage>
        <taxon>Bacteria</taxon>
        <taxon>Pseudomonadati</taxon>
        <taxon>Pseudomonadota</taxon>
        <taxon>Gammaproteobacteria</taxon>
        <taxon>Enterobacterales</taxon>
        <taxon>Yersiniaceae</taxon>
        <taxon>Yersinia</taxon>
    </lineage>
</organism>
<name>A0A7U4GD46_YEREN</name>
<accession>A0A7U4GD46</accession>
<dbReference type="AlphaFoldDB" id="A0A7U4GD46"/>
<evidence type="ECO:0000313" key="1">
    <source>
        <dbReference type="EMBL" id="AHM72104.2"/>
    </source>
</evidence>